<reference evidence="4 5" key="1">
    <citation type="submission" date="2023-08" db="EMBL/GenBank/DDBJ databases">
        <title>Black Yeasts Isolated from many extreme environments.</title>
        <authorList>
            <person name="Coleine C."/>
            <person name="Stajich J.E."/>
            <person name="Selbmann L."/>
        </authorList>
    </citation>
    <scope>NUCLEOTIDE SEQUENCE [LARGE SCALE GENOMIC DNA]</scope>
    <source>
        <strain evidence="4 5">CCFEE 5910</strain>
    </source>
</reference>
<evidence type="ECO:0000313" key="4">
    <source>
        <dbReference type="EMBL" id="KAK5083590.1"/>
    </source>
</evidence>
<accession>A0AAN7SWM6</accession>
<keyword evidence="5" id="KW-1185">Reference proteome</keyword>
<comment type="similarity">
    <text evidence="1">Belongs to the FAH family.</text>
</comment>
<dbReference type="AlphaFoldDB" id="A0AAN7SWM6"/>
<dbReference type="InterPro" id="IPR036663">
    <property type="entry name" value="Fumarylacetoacetase_C_sf"/>
</dbReference>
<proteinExistence type="inferred from homology"/>
<evidence type="ECO:0000256" key="1">
    <source>
        <dbReference type="ARBA" id="ARBA00010211"/>
    </source>
</evidence>
<dbReference type="GO" id="GO:0046872">
    <property type="term" value="F:metal ion binding"/>
    <property type="evidence" value="ECO:0007669"/>
    <property type="project" value="UniProtKB-KW"/>
</dbReference>
<gene>
    <name evidence="4" type="ORF">LTR05_006093</name>
</gene>
<dbReference type="Pfam" id="PF01557">
    <property type="entry name" value="FAA_hydrolase"/>
    <property type="match status" value="1"/>
</dbReference>
<dbReference type="Gene3D" id="3.90.850.10">
    <property type="entry name" value="Fumarylacetoacetase-like, C-terminal domain"/>
    <property type="match status" value="1"/>
</dbReference>
<dbReference type="EMBL" id="JAVRRJ010000006">
    <property type="protein sequence ID" value="KAK5083590.1"/>
    <property type="molecule type" value="Genomic_DNA"/>
</dbReference>
<dbReference type="PANTHER" id="PTHR11820:SF7">
    <property type="entry name" value="ACYLPYRUVASE FAHD1, MITOCHONDRIAL"/>
    <property type="match status" value="1"/>
</dbReference>
<dbReference type="PANTHER" id="PTHR11820">
    <property type="entry name" value="ACYLPYRUVASE"/>
    <property type="match status" value="1"/>
</dbReference>
<comment type="caution">
    <text evidence="4">The sequence shown here is derived from an EMBL/GenBank/DDBJ whole genome shotgun (WGS) entry which is preliminary data.</text>
</comment>
<evidence type="ECO:0000256" key="2">
    <source>
        <dbReference type="ARBA" id="ARBA00022723"/>
    </source>
</evidence>
<evidence type="ECO:0000313" key="5">
    <source>
        <dbReference type="Proteomes" id="UP001309876"/>
    </source>
</evidence>
<dbReference type="SUPFAM" id="SSF56529">
    <property type="entry name" value="FAH"/>
    <property type="match status" value="1"/>
</dbReference>
<organism evidence="4 5">
    <name type="scientific">Lithohypha guttulata</name>
    <dbReference type="NCBI Taxonomy" id="1690604"/>
    <lineage>
        <taxon>Eukaryota</taxon>
        <taxon>Fungi</taxon>
        <taxon>Dikarya</taxon>
        <taxon>Ascomycota</taxon>
        <taxon>Pezizomycotina</taxon>
        <taxon>Eurotiomycetes</taxon>
        <taxon>Chaetothyriomycetidae</taxon>
        <taxon>Chaetothyriales</taxon>
        <taxon>Trichomeriaceae</taxon>
        <taxon>Lithohypha</taxon>
    </lineage>
</organism>
<sequence length="316" mass="33741">MTSWKRKSVSSVLISAHLSSYLGKYLWFLGLVRFVPKSDSSKVLIGQPTDESIDVGVAVKEGKEVLVDVFSGSSVLSPGQSSGQNAVVDRILSPLTQNEVGTIRCIGLNYKQHAAEAKMDLPTVPTVFFKPSTSLGDPWPAPTVLPKQTLETDSGDYESELAVVIGKSCKNVSEAEALDYVLGYTASNDISSRAAQFAQTQWGYSKGFDGACPIGPTLVSASVVPDPAKLHVRGLGNKGEVLQDCGIDDLIFNIPKVVSFLSQGTTLPAGTLIITGTPAGVGFAKKPKYTLKPGEEFRVEILPYIGTLINVFEAER</sequence>
<dbReference type="InterPro" id="IPR011234">
    <property type="entry name" value="Fumarylacetoacetase-like_C"/>
</dbReference>
<dbReference type="Proteomes" id="UP001309876">
    <property type="component" value="Unassembled WGS sequence"/>
</dbReference>
<keyword evidence="2" id="KW-0479">Metal-binding</keyword>
<evidence type="ECO:0000259" key="3">
    <source>
        <dbReference type="Pfam" id="PF01557"/>
    </source>
</evidence>
<dbReference type="GO" id="GO:0050163">
    <property type="term" value="F:oxaloacetate tautomerase activity"/>
    <property type="evidence" value="ECO:0007669"/>
    <property type="project" value="UniProtKB-ARBA"/>
</dbReference>
<protein>
    <recommendedName>
        <fullName evidence="3">Fumarylacetoacetase-like C-terminal domain-containing protein</fullName>
    </recommendedName>
</protein>
<dbReference type="GO" id="GO:0018773">
    <property type="term" value="F:acetylpyruvate hydrolase activity"/>
    <property type="evidence" value="ECO:0007669"/>
    <property type="project" value="TreeGrafter"/>
</dbReference>
<feature type="domain" description="Fumarylacetoacetase-like C-terminal" evidence="3">
    <location>
        <begin position="102"/>
        <end position="311"/>
    </location>
</feature>
<dbReference type="FunFam" id="3.90.850.10:FF:000002">
    <property type="entry name" value="2-hydroxyhepta-2,4-diene-1,7-dioate isomerase"/>
    <property type="match status" value="1"/>
</dbReference>
<name>A0AAN7SWM6_9EURO</name>
<dbReference type="GO" id="GO:0006107">
    <property type="term" value="P:oxaloacetate metabolic process"/>
    <property type="evidence" value="ECO:0007669"/>
    <property type="project" value="UniProtKB-ARBA"/>
</dbReference>